<accession>A0ABT0ZW96</accession>
<comment type="caution">
    <text evidence="3">The sequence shown here is derived from an EMBL/GenBank/DDBJ whole genome shotgun (WGS) entry which is preliminary data.</text>
</comment>
<name>A0ABT0ZW96_9PSEU</name>
<dbReference type="EMBL" id="JAGSOV010000017">
    <property type="protein sequence ID" value="MCO1655013.1"/>
    <property type="molecule type" value="Genomic_DNA"/>
</dbReference>
<feature type="compositionally biased region" description="Basic residues" evidence="1">
    <location>
        <begin position="19"/>
        <end position="31"/>
    </location>
</feature>
<dbReference type="RefSeq" id="WP_252436755.1">
    <property type="nucleotide sequence ID" value="NZ_JAGSOV010000017.1"/>
</dbReference>
<feature type="transmembrane region" description="Helical" evidence="2">
    <location>
        <begin position="37"/>
        <end position="61"/>
    </location>
</feature>
<feature type="region of interest" description="Disordered" evidence="1">
    <location>
        <begin position="1"/>
        <end position="31"/>
    </location>
</feature>
<keyword evidence="2" id="KW-1133">Transmembrane helix</keyword>
<evidence type="ECO:0000256" key="1">
    <source>
        <dbReference type="SAM" id="MobiDB-lite"/>
    </source>
</evidence>
<evidence type="ECO:0000313" key="4">
    <source>
        <dbReference type="Proteomes" id="UP001165283"/>
    </source>
</evidence>
<dbReference type="Proteomes" id="UP001165283">
    <property type="component" value="Unassembled WGS sequence"/>
</dbReference>
<gene>
    <name evidence="3" type="ORF">KDL28_08075</name>
</gene>
<organism evidence="3 4">
    <name type="scientific">Pseudonocardia humida</name>
    <dbReference type="NCBI Taxonomy" id="2800819"/>
    <lineage>
        <taxon>Bacteria</taxon>
        <taxon>Bacillati</taxon>
        <taxon>Actinomycetota</taxon>
        <taxon>Actinomycetes</taxon>
        <taxon>Pseudonocardiales</taxon>
        <taxon>Pseudonocardiaceae</taxon>
        <taxon>Pseudonocardia</taxon>
    </lineage>
</organism>
<reference evidence="3" key="1">
    <citation type="submission" date="2021-04" db="EMBL/GenBank/DDBJ databases">
        <title>Pseudonocardia sp. nov., isolated from sandy soil of mangrove forest.</title>
        <authorList>
            <person name="Zan Z."/>
            <person name="Huang R."/>
            <person name="Liu W."/>
        </authorList>
    </citation>
    <scope>NUCLEOTIDE SEQUENCE</scope>
    <source>
        <strain evidence="3">S2-4</strain>
    </source>
</reference>
<keyword evidence="2" id="KW-0472">Membrane</keyword>
<sequence length="81" mass="8062">MPDAAHPAAPHAPRAAHGGQHRRPPGARARARRGVELLARVGGAVTLASLLVLGLAVAGAVDGVGALRPGNPTVTVTIADR</sequence>
<feature type="compositionally biased region" description="Low complexity" evidence="1">
    <location>
        <begin position="1"/>
        <end position="17"/>
    </location>
</feature>
<keyword evidence="2" id="KW-0812">Transmembrane</keyword>
<proteinExistence type="predicted"/>
<evidence type="ECO:0000313" key="3">
    <source>
        <dbReference type="EMBL" id="MCO1655013.1"/>
    </source>
</evidence>
<protein>
    <submittedName>
        <fullName evidence="3">Uncharacterized protein</fullName>
    </submittedName>
</protein>
<evidence type="ECO:0000256" key="2">
    <source>
        <dbReference type="SAM" id="Phobius"/>
    </source>
</evidence>
<keyword evidence="4" id="KW-1185">Reference proteome</keyword>